<dbReference type="STRING" id="914150.TQ33_0721"/>
<protein>
    <submittedName>
        <fullName evidence="1">Uncharacterized protein</fullName>
    </submittedName>
</protein>
<organism evidence="1 2">
    <name type="scientific">Kangiella geojedonensis</name>
    <dbReference type="NCBI Taxonomy" id="914150"/>
    <lineage>
        <taxon>Bacteria</taxon>
        <taxon>Pseudomonadati</taxon>
        <taxon>Pseudomonadota</taxon>
        <taxon>Gammaproteobacteria</taxon>
        <taxon>Kangiellales</taxon>
        <taxon>Kangiellaceae</taxon>
        <taxon>Kangiella</taxon>
    </lineage>
</organism>
<evidence type="ECO:0000313" key="1">
    <source>
        <dbReference type="EMBL" id="AKE51696.1"/>
    </source>
</evidence>
<sequence length="159" mass="17662">MSFLELVGLVASFLSITGVTLKGLAKTPFKNEVTGYIADLETRAVLWAEFDLEVKQAVISSMEDILANSRKLLSTCSSDPELKKVIQTIVKATKTEVSNIYSYDDRTREGQYKIFMSLQKFRTEMAKALSTLCAALGIEPSKTELKSLIINMATVRPRT</sequence>
<dbReference type="Proteomes" id="UP000034071">
    <property type="component" value="Chromosome"/>
</dbReference>
<dbReference type="EMBL" id="CP010975">
    <property type="protein sequence ID" value="AKE51696.1"/>
    <property type="molecule type" value="Genomic_DNA"/>
</dbReference>
<evidence type="ECO:0000313" key="2">
    <source>
        <dbReference type="Proteomes" id="UP000034071"/>
    </source>
</evidence>
<dbReference type="AlphaFoldDB" id="A0A0F6RC37"/>
<dbReference type="RefSeq" id="WP_046560854.1">
    <property type="nucleotide sequence ID" value="NZ_CP010975.1"/>
</dbReference>
<dbReference type="OrthoDB" id="9833722at2"/>
<gene>
    <name evidence="1" type="ORF">TQ33_0721</name>
</gene>
<keyword evidence="2" id="KW-1185">Reference proteome</keyword>
<accession>A0A0F6RC37</accession>
<dbReference type="HOGENOM" id="CLU_1658463_0_0_6"/>
<reference evidence="1 2" key="1">
    <citation type="submission" date="2015-02" db="EMBL/GenBank/DDBJ databases">
        <title>Complete genome sequence of Kangiella geojedonensis strain YCS-5T.</title>
        <authorList>
            <person name="Kim K.M."/>
        </authorList>
    </citation>
    <scope>NUCLEOTIDE SEQUENCE [LARGE SCALE GENOMIC DNA]</scope>
    <source>
        <strain evidence="1 2">YCS-5</strain>
    </source>
</reference>
<name>A0A0F6RC37_9GAMM</name>
<dbReference type="PATRIC" id="fig|914150.5.peg.732"/>
<dbReference type="KEGG" id="kge:TQ33_0721"/>
<proteinExistence type="predicted"/>